<feature type="transmembrane region" description="Helical" evidence="3">
    <location>
        <begin position="722"/>
        <end position="739"/>
    </location>
</feature>
<reference evidence="4" key="1">
    <citation type="submission" date="2006-10" db="EMBL/GenBank/DDBJ databases">
        <authorList>
            <person name="Amadeo P."/>
            <person name="Zhao Q."/>
            <person name="Wortman J."/>
            <person name="Fraser-Liggett C."/>
            <person name="Carlton J."/>
        </authorList>
    </citation>
    <scope>NUCLEOTIDE SEQUENCE</scope>
    <source>
        <strain evidence="4">G3</strain>
    </source>
</reference>
<dbReference type="PANTHER" id="PTHR46652:SF3">
    <property type="entry name" value="LEUCINE-RICH REPEAT-CONTAINING PROTEIN 9"/>
    <property type="match status" value="1"/>
</dbReference>
<dbReference type="GO" id="GO:0038023">
    <property type="term" value="F:signaling receptor activity"/>
    <property type="evidence" value="ECO:0000318"/>
    <property type="project" value="GO_Central"/>
</dbReference>
<feature type="transmembrane region" description="Helical" evidence="3">
    <location>
        <begin position="1022"/>
        <end position="1039"/>
    </location>
</feature>
<reference evidence="4" key="2">
    <citation type="journal article" date="2007" name="Science">
        <title>Draft genome sequence of the sexually transmitted pathogen Trichomonas vaginalis.</title>
        <authorList>
            <person name="Carlton J.M."/>
            <person name="Hirt R.P."/>
            <person name="Silva J.C."/>
            <person name="Delcher A.L."/>
            <person name="Schatz M."/>
            <person name="Zhao Q."/>
            <person name="Wortman J.R."/>
            <person name="Bidwell S.L."/>
            <person name="Alsmark U.C.M."/>
            <person name="Besteiro S."/>
            <person name="Sicheritz-Ponten T."/>
            <person name="Noel C.J."/>
            <person name="Dacks J.B."/>
            <person name="Foster P.G."/>
            <person name="Simillion C."/>
            <person name="Van de Peer Y."/>
            <person name="Miranda-Saavedra D."/>
            <person name="Barton G.J."/>
            <person name="Westrop G.D."/>
            <person name="Mueller S."/>
            <person name="Dessi D."/>
            <person name="Fiori P.L."/>
            <person name="Ren Q."/>
            <person name="Paulsen I."/>
            <person name="Zhang H."/>
            <person name="Bastida-Corcuera F.D."/>
            <person name="Simoes-Barbosa A."/>
            <person name="Brown M.T."/>
            <person name="Hayes R.D."/>
            <person name="Mukherjee M."/>
            <person name="Okumura C.Y."/>
            <person name="Schneider R."/>
            <person name="Smith A.J."/>
            <person name="Vanacova S."/>
            <person name="Villalvazo M."/>
            <person name="Haas B.J."/>
            <person name="Pertea M."/>
            <person name="Feldblyum T.V."/>
            <person name="Utterback T.R."/>
            <person name="Shu C.L."/>
            <person name="Osoegawa K."/>
            <person name="de Jong P.J."/>
            <person name="Hrdy I."/>
            <person name="Horvathova L."/>
            <person name="Zubacova Z."/>
            <person name="Dolezal P."/>
            <person name="Malik S.B."/>
            <person name="Logsdon J.M. Jr."/>
            <person name="Henze K."/>
            <person name="Gupta A."/>
            <person name="Wang C.C."/>
            <person name="Dunne R.L."/>
            <person name="Upcroft J.A."/>
            <person name="Upcroft P."/>
            <person name="White O."/>
            <person name="Salzberg S.L."/>
            <person name="Tang P."/>
            <person name="Chiu C.-H."/>
            <person name="Lee Y.-S."/>
            <person name="Embley T.M."/>
            <person name="Coombs G.H."/>
            <person name="Mottram J.C."/>
            <person name="Tachezy J."/>
            <person name="Fraser-Liggett C.M."/>
            <person name="Johnson P.J."/>
        </authorList>
    </citation>
    <scope>NUCLEOTIDE SEQUENCE [LARGE SCALE GENOMIC DNA]</scope>
    <source>
        <strain evidence="4">G3</strain>
    </source>
</reference>
<proteinExistence type="predicted"/>
<name>A2ELU4_TRIV3</name>
<feature type="transmembrane region" description="Helical" evidence="3">
    <location>
        <begin position="828"/>
        <end position="848"/>
    </location>
</feature>
<feature type="transmembrane region" description="Helical" evidence="3">
    <location>
        <begin position="868"/>
        <end position="887"/>
    </location>
</feature>
<feature type="transmembrane region" description="Helical" evidence="3">
    <location>
        <begin position="1051"/>
        <end position="1074"/>
    </location>
</feature>
<organism evidence="4 5">
    <name type="scientific">Trichomonas vaginalis (strain ATCC PRA-98 / G3)</name>
    <dbReference type="NCBI Taxonomy" id="412133"/>
    <lineage>
        <taxon>Eukaryota</taxon>
        <taxon>Metamonada</taxon>
        <taxon>Parabasalia</taxon>
        <taxon>Trichomonadida</taxon>
        <taxon>Trichomonadidae</taxon>
        <taxon>Trichomonas</taxon>
    </lineage>
</organism>
<dbReference type="Gene3D" id="3.80.10.10">
    <property type="entry name" value="Ribonuclease Inhibitor"/>
    <property type="match status" value="2"/>
</dbReference>
<evidence type="ECO:0000256" key="1">
    <source>
        <dbReference type="ARBA" id="ARBA00022614"/>
    </source>
</evidence>
<feature type="transmembrane region" description="Helical" evidence="3">
    <location>
        <begin position="989"/>
        <end position="1010"/>
    </location>
</feature>
<accession>A2ELU4</accession>
<feature type="transmembrane region" description="Helical" evidence="3">
    <location>
        <begin position="751"/>
        <end position="768"/>
    </location>
</feature>
<dbReference type="InParanoid" id="A2ELU4"/>
<dbReference type="VEuPathDB" id="TrichDB:TVAG_151790"/>
<evidence type="ECO:0000313" key="4">
    <source>
        <dbReference type="EMBL" id="EAY06372.1"/>
    </source>
</evidence>
<feature type="transmembrane region" description="Helical" evidence="3">
    <location>
        <begin position="788"/>
        <end position="807"/>
    </location>
</feature>
<gene>
    <name evidence="4" type="ORF">TVAG_151790</name>
</gene>
<keyword evidence="5" id="KW-1185">Reference proteome</keyword>
<dbReference type="AlphaFoldDB" id="A2ELU4"/>
<dbReference type="EMBL" id="DS113425">
    <property type="protein sequence ID" value="EAY06372.1"/>
    <property type="molecule type" value="Genomic_DNA"/>
</dbReference>
<keyword evidence="2" id="KW-0677">Repeat</keyword>
<keyword evidence="3" id="KW-0472">Membrane</keyword>
<keyword evidence="3" id="KW-1133">Transmembrane helix</keyword>
<dbReference type="Proteomes" id="UP000001542">
    <property type="component" value="Unassembled WGS sequence"/>
</dbReference>
<protein>
    <submittedName>
        <fullName evidence="4">Leucine Rich Repeat family protein</fullName>
    </submittedName>
</protein>
<evidence type="ECO:0000256" key="2">
    <source>
        <dbReference type="ARBA" id="ARBA00022737"/>
    </source>
</evidence>
<evidence type="ECO:0000256" key="3">
    <source>
        <dbReference type="SAM" id="Phobius"/>
    </source>
</evidence>
<sequence length="1097" mass="128526">MILNYNPPQLYSDTIDPKIGLINEKTDTVESLPRSVEFLVILNKSPYYIFNYFNNLSKDSIENIKWISIHNCELDAWPTISSTNLPFKELLGIDLRTNKFFDFNAFSSLLDDKITPKLRYFNILDNPVSENTDNCFNEIFRARSGLIQINKIQVVPNHFRIFQQLKKNENLAKLQVKAAIRSIPEDYYVIDNTIQGNFFLSKLTFLDLSGCGILVFHLKLFPNLKCLILRDNEDLEKIILPRNYNSLKYLDLTNCSNALKIKSFLLSKLSRISIITNETENTQNTDVSSQQNDLHRHLIAETIPETPKNTEFILERPKSPKKQNSTENITKPIAVRTPEPYECYDSSNLENNNFLQDNLFKEMLSRISFVVFTNKENKVTAINSIIEEGTFVSEKEFLNKSTIYSQSKAPKPSCEFIVCKGSNPRFLLIKKYLEQKCGMEIDPQAWSEYTMNNVSFELMEEKRFKGYRYAPFNFNLQLLFIRKLYLANLGLGDSDLKMISDSCPFLEHLDLNGNQIQKVDFNGTVLDRLTYLDLGNNSLVEDKANPITNELKRLKSLKFLVIEANFTKDLQKFFQDFRGIKKINNTYNPYPLSPPEMYAVKKLDMNPNNMTDIKNRITKESMEVAPLNSYLTILNDQFTFKDDIFGHSKSAKTLEVSKITSLLDYILMFFEKAQFIRYFSSSTDWSKYPKYIQGITFTLFTYINQIFLFLRSIRLVFPLDNFIEFFWYGLIPLFMMWFMQKHIAHVKLTKFNSLGWHLTFSFAILLILVINEFTYDFIVKGVKFRYQYIWWIIFDLAISLITFLLSRKITVMMDTSEIRKLSNIKEQICLAFIVLMQFPSMEFMFRNMKCSNGYYQDFPSVDCSWKLMPSYAIIFLLFNCFCYYWFFISTIQNIHSNAHKNLELSNKDSYWKSIWHYSIDEIFEKLSLCGTYSNERYLRLKDNFKNYNDLINSHYNPAKNLSEGRSFASSWFIILEFTYRLLVSIDDFFGLKSIFTLISTMVIFVIYILIPSKSNYYERWTDIIFTLGTLFMSFSTIFGDFKHPSASSYTLIAAVVAWIIAYAVMLIGLIISFLPTRLKNANSWATDRWYTGAKPYE</sequence>
<evidence type="ECO:0000313" key="5">
    <source>
        <dbReference type="Proteomes" id="UP000001542"/>
    </source>
</evidence>
<dbReference type="RefSeq" id="XP_001318595.1">
    <property type="nucleotide sequence ID" value="XM_001318560.1"/>
</dbReference>
<dbReference type="PANTHER" id="PTHR46652">
    <property type="entry name" value="LEUCINE-RICH REPEAT AND IQ DOMAIN-CONTAINING PROTEIN 1-RELATED"/>
    <property type="match status" value="1"/>
</dbReference>
<dbReference type="InterPro" id="IPR032675">
    <property type="entry name" value="LRR_dom_sf"/>
</dbReference>
<dbReference type="KEGG" id="tva:4764247"/>
<keyword evidence="1" id="KW-0433">Leucine-rich repeat</keyword>
<dbReference type="SUPFAM" id="SSF52058">
    <property type="entry name" value="L domain-like"/>
    <property type="match status" value="1"/>
</dbReference>
<dbReference type="VEuPathDB" id="TrichDB:TVAGG3_0400980"/>
<dbReference type="SUPFAM" id="SSF52047">
    <property type="entry name" value="RNI-like"/>
    <property type="match status" value="1"/>
</dbReference>
<dbReference type="InterPro" id="IPR050836">
    <property type="entry name" value="SDS22/Internalin_LRR"/>
</dbReference>
<keyword evidence="3" id="KW-0812">Transmembrane</keyword>